<dbReference type="AlphaFoldDB" id="A0AAD9LZE0"/>
<keyword evidence="2" id="KW-1185">Reference proteome</keyword>
<evidence type="ECO:0000313" key="2">
    <source>
        <dbReference type="Proteomes" id="UP001232148"/>
    </source>
</evidence>
<sequence length="276" mass="31126">MPKGFEFCCILKFVAKHDRTAPAVSATGPLNEVLQWSVRQQALYHTIDLPGKTKHTTTILVNPSICLWNSIKAEFGASRPALKKATSWATIPTLIFESLTVNWGDYVGSLHRAVELLKLDAQSTNPSRPNIGETNTSSLNTALEVMDRLQTASHVLESNIRTILEIRREAESSPAPWDSFEKFGEKLRFLCCAEEVARELEFQQGHVRSIISRLEAVTMMVRDLINVRNTLTMERMTARTIREAYTMRVIALLTLCFLPPTFIAARDFSTWITLKS</sequence>
<dbReference type="EMBL" id="MU842912">
    <property type="protein sequence ID" value="KAK2026547.1"/>
    <property type="molecule type" value="Genomic_DNA"/>
</dbReference>
<proteinExistence type="predicted"/>
<protein>
    <submittedName>
        <fullName evidence="1">Uncharacterized protein</fullName>
    </submittedName>
</protein>
<comment type="caution">
    <text evidence="1">The sequence shown here is derived from an EMBL/GenBank/DDBJ whole genome shotgun (WGS) entry which is preliminary data.</text>
</comment>
<accession>A0AAD9LZE0</accession>
<name>A0AAD9LZE0_9PEZI</name>
<dbReference type="Proteomes" id="UP001232148">
    <property type="component" value="Unassembled WGS sequence"/>
</dbReference>
<organism evidence="1 2">
    <name type="scientific">Colletotrichum zoysiae</name>
    <dbReference type="NCBI Taxonomy" id="1216348"/>
    <lineage>
        <taxon>Eukaryota</taxon>
        <taxon>Fungi</taxon>
        <taxon>Dikarya</taxon>
        <taxon>Ascomycota</taxon>
        <taxon>Pezizomycotina</taxon>
        <taxon>Sordariomycetes</taxon>
        <taxon>Hypocreomycetidae</taxon>
        <taxon>Glomerellales</taxon>
        <taxon>Glomerellaceae</taxon>
        <taxon>Colletotrichum</taxon>
        <taxon>Colletotrichum graminicola species complex</taxon>
    </lineage>
</organism>
<gene>
    <name evidence="1" type="ORF">LX32DRAFT_17430</name>
</gene>
<reference evidence="1" key="1">
    <citation type="submission" date="2021-06" db="EMBL/GenBank/DDBJ databases">
        <title>Comparative genomics, transcriptomics and evolutionary studies reveal genomic signatures of adaptation to plant cell wall in hemibiotrophic fungi.</title>
        <authorList>
            <consortium name="DOE Joint Genome Institute"/>
            <person name="Baroncelli R."/>
            <person name="Diaz J.F."/>
            <person name="Benocci T."/>
            <person name="Peng M."/>
            <person name="Battaglia E."/>
            <person name="Haridas S."/>
            <person name="Andreopoulos W."/>
            <person name="Labutti K."/>
            <person name="Pangilinan J."/>
            <person name="Floch G.L."/>
            <person name="Makela M.R."/>
            <person name="Henrissat B."/>
            <person name="Grigoriev I.V."/>
            <person name="Crouch J.A."/>
            <person name="De Vries R.P."/>
            <person name="Sukno S.A."/>
            <person name="Thon M.R."/>
        </authorList>
    </citation>
    <scope>NUCLEOTIDE SEQUENCE</scope>
    <source>
        <strain evidence="1">MAFF235873</strain>
    </source>
</reference>
<evidence type="ECO:0000313" key="1">
    <source>
        <dbReference type="EMBL" id="KAK2026547.1"/>
    </source>
</evidence>